<proteinExistence type="predicted"/>
<evidence type="ECO:0000313" key="2">
    <source>
        <dbReference type="EMBL" id="MFD2871836.1"/>
    </source>
</evidence>
<keyword evidence="3" id="KW-1185">Reference proteome</keyword>
<reference evidence="3" key="1">
    <citation type="journal article" date="2019" name="Int. J. Syst. Evol. Microbiol.">
        <title>The Global Catalogue of Microorganisms (GCM) 10K type strain sequencing project: providing services to taxonomists for standard genome sequencing and annotation.</title>
        <authorList>
            <consortium name="The Broad Institute Genomics Platform"/>
            <consortium name="The Broad Institute Genome Sequencing Center for Infectious Disease"/>
            <person name="Wu L."/>
            <person name="Ma J."/>
        </authorList>
    </citation>
    <scope>NUCLEOTIDE SEQUENCE [LARGE SCALE GENOMIC DNA]</scope>
    <source>
        <strain evidence="3">KCTC 22437</strain>
    </source>
</reference>
<keyword evidence="1" id="KW-1133">Transmembrane helix</keyword>
<keyword evidence="1" id="KW-0472">Membrane</keyword>
<gene>
    <name evidence="2" type="ORF">ACFS5N_05120</name>
</gene>
<evidence type="ECO:0008006" key="4">
    <source>
        <dbReference type="Google" id="ProtNLM"/>
    </source>
</evidence>
<protein>
    <recommendedName>
        <fullName evidence="4">Zinc ribbon domain-containing protein</fullName>
    </recommendedName>
</protein>
<keyword evidence="1" id="KW-0812">Transmembrane</keyword>
<dbReference type="RefSeq" id="WP_377182902.1">
    <property type="nucleotide sequence ID" value="NZ_JBHUPD010000001.1"/>
</dbReference>
<dbReference type="EMBL" id="JBHUPD010000001">
    <property type="protein sequence ID" value="MFD2871836.1"/>
    <property type="molecule type" value="Genomic_DNA"/>
</dbReference>
<evidence type="ECO:0000256" key="1">
    <source>
        <dbReference type="SAM" id="Phobius"/>
    </source>
</evidence>
<comment type="caution">
    <text evidence="2">The sequence shown here is derived from an EMBL/GenBank/DDBJ whole genome shotgun (WGS) entry which is preliminary data.</text>
</comment>
<name>A0ABW5Y991_9SPHI</name>
<accession>A0ABW5Y991</accession>
<feature type="transmembrane region" description="Helical" evidence="1">
    <location>
        <begin position="352"/>
        <end position="371"/>
    </location>
</feature>
<dbReference type="Proteomes" id="UP001597557">
    <property type="component" value="Unassembled WGS sequence"/>
</dbReference>
<sequence length="373" mass="42031">MDQLSEIAQLNSTLKCDGCGASVHFKPGTENLQCDYCGKEIHLDKIQDELSDQPPIDFDDYLAYTQSNRSTADVKMASCSGCGSTTALDALSVSDKCPFCGSPLVLDPKKEIQFVKPHYVLPFALSRDEAINFYTLWLKSSWWTPNDLAKTASQNSAGLTGMYLPYWLYDTVAETDYTGERGDYYYTTETYTETVDGEERVRTRQVRHTAWSPAWGHVTTNFEGILIPASKSLPDKTLDALEPWLFEKSVMFDERYLAGFRSETYAIDPKSGFDIAAQRTLSQIESDICNDIGGDEQRINNNNIDYTEKKIKQILLPVWASSYRYKDKVYQFTVNATTGEVIGKRPKSIAKIVLLVLFILIVIALGVIYFGNR</sequence>
<organism evidence="2 3">
    <name type="scientific">Mucilaginibacter ximonensis</name>
    <dbReference type="NCBI Taxonomy" id="538021"/>
    <lineage>
        <taxon>Bacteria</taxon>
        <taxon>Pseudomonadati</taxon>
        <taxon>Bacteroidota</taxon>
        <taxon>Sphingobacteriia</taxon>
        <taxon>Sphingobacteriales</taxon>
        <taxon>Sphingobacteriaceae</taxon>
        <taxon>Mucilaginibacter</taxon>
    </lineage>
</organism>
<evidence type="ECO:0000313" key="3">
    <source>
        <dbReference type="Proteomes" id="UP001597557"/>
    </source>
</evidence>